<comment type="caution">
    <text evidence="3">The sequence shown here is derived from an EMBL/GenBank/DDBJ whole genome shotgun (WGS) entry which is preliminary data.</text>
</comment>
<reference evidence="3 4" key="1">
    <citation type="submission" date="2022-04" db="EMBL/GenBank/DDBJ databases">
        <title>Streptomyces sp. nov. LCR6-01 isolated from Lichen of Dirinaria sp.</title>
        <authorList>
            <person name="Kanchanasin P."/>
            <person name="Tanasupawat S."/>
            <person name="Phongsopitanun W."/>
        </authorList>
    </citation>
    <scope>NUCLEOTIDE SEQUENCE [LARGE SCALE GENOMIC DNA]</scope>
    <source>
        <strain evidence="3 4">LCR6-01</strain>
    </source>
</reference>
<gene>
    <name evidence="3" type="ORF">M1O15_11875</name>
</gene>
<dbReference type="Pfam" id="PF04149">
    <property type="entry name" value="DUF397"/>
    <property type="match status" value="1"/>
</dbReference>
<evidence type="ECO:0000256" key="1">
    <source>
        <dbReference type="SAM" id="MobiDB-lite"/>
    </source>
</evidence>
<feature type="region of interest" description="Disordered" evidence="1">
    <location>
        <begin position="1"/>
        <end position="20"/>
    </location>
</feature>
<organism evidence="3 4">
    <name type="scientific">Streptomyces lichenis</name>
    <dbReference type="NCBI Taxonomy" id="2306967"/>
    <lineage>
        <taxon>Bacteria</taxon>
        <taxon>Bacillati</taxon>
        <taxon>Actinomycetota</taxon>
        <taxon>Actinomycetes</taxon>
        <taxon>Kitasatosporales</taxon>
        <taxon>Streptomycetaceae</taxon>
        <taxon>Streptomyces</taxon>
    </lineage>
</organism>
<dbReference type="RefSeq" id="WP_248633634.1">
    <property type="nucleotide sequence ID" value="NZ_JALPTH010000009.1"/>
</dbReference>
<keyword evidence="4" id="KW-1185">Reference proteome</keyword>
<dbReference type="EMBL" id="JALPTH010000009">
    <property type="protein sequence ID" value="MCK8678083.1"/>
    <property type="molecule type" value="Genomic_DNA"/>
</dbReference>
<sequence>MARVKVREDGSAQASPRWRKSSYSNFNGECVELAELDSAVLLRDSKVPAGPVVQVARGVADTFVRALRSGRFDG</sequence>
<evidence type="ECO:0000313" key="3">
    <source>
        <dbReference type="EMBL" id="MCK8678083.1"/>
    </source>
</evidence>
<evidence type="ECO:0000259" key="2">
    <source>
        <dbReference type="Pfam" id="PF04149"/>
    </source>
</evidence>
<feature type="compositionally biased region" description="Basic and acidic residues" evidence="1">
    <location>
        <begin position="1"/>
        <end position="10"/>
    </location>
</feature>
<protein>
    <submittedName>
        <fullName evidence="3">DUF397 domain-containing protein</fullName>
    </submittedName>
</protein>
<dbReference type="InterPro" id="IPR007278">
    <property type="entry name" value="DUF397"/>
</dbReference>
<dbReference type="Proteomes" id="UP001522868">
    <property type="component" value="Unassembled WGS sequence"/>
</dbReference>
<accession>A0ABT0I9U7</accession>
<evidence type="ECO:0000313" key="4">
    <source>
        <dbReference type="Proteomes" id="UP001522868"/>
    </source>
</evidence>
<feature type="domain" description="DUF397" evidence="2">
    <location>
        <begin position="17"/>
        <end position="68"/>
    </location>
</feature>
<name>A0ABT0I9U7_9ACTN</name>
<proteinExistence type="predicted"/>